<organism evidence="2 3">
    <name type="scientific">Steinernema carpocapsae</name>
    <name type="common">Entomopathogenic nematode</name>
    <dbReference type="NCBI Taxonomy" id="34508"/>
    <lineage>
        <taxon>Eukaryota</taxon>
        <taxon>Metazoa</taxon>
        <taxon>Ecdysozoa</taxon>
        <taxon>Nematoda</taxon>
        <taxon>Chromadorea</taxon>
        <taxon>Rhabditida</taxon>
        <taxon>Tylenchina</taxon>
        <taxon>Panagrolaimomorpha</taxon>
        <taxon>Strongyloidoidea</taxon>
        <taxon>Steinernematidae</taxon>
        <taxon>Steinernema</taxon>
    </lineage>
</organism>
<protein>
    <submittedName>
        <fullName evidence="2">Uncharacterized protein</fullName>
    </submittedName>
</protein>
<reference evidence="2 3" key="2">
    <citation type="journal article" date="2019" name="G3 (Bethesda)">
        <title>Hybrid Assembly of the Genome of the Entomopathogenic Nematode Steinernema carpocapsae Identifies the X-Chromosome.</title>
        <authorList>
            <person name="Serra L."/>
            <person name="Macchietto M."/>
            <person name="Macias-Munoz A."/>
            <person name="McGill C.J."/>
            <person name="Rodriguez I.M."/>
            <person name="Rodriguez B."/>
            <person name="Murad R."/>
            <person name="Mortazavi A."/>
        </authorList>
    </citation>
    <scope>NUCLEOTIDE SEQUENCE [LARGE SCALE GENOMIC DNA]</scope>
    <source>
        <strain evidence="2 3">ALL</strain>
    </source>
</reference>
<feature type="transmembrane region" description="Helical" evidence="1">
    <location>
        <begin position="12"/>
        <end position="34"/>
    </location>
</feature>
<name>A0A4U5N6W9_STECR</name>
<dbReference type="EMBL" id="AZBU02000005">
    <property type="protein sequence ID" value="TKR78184.1"/>
    <property type="molecule type" value="Genomic_DNA"/>
</dbReference>
<dbReference type="Proteomes" id="UP000298663">
    <property type="component" value="Unassembled WGS sequence"/>
</dbReference>
<comment type="caution">
    <text evidence="2">The sequence shown here is derived from an EMBL/GenBank/DDBJ whole genome shotgun (WGS) entry which is preliminary data.</text>
</comment>
<dbReference type="AlphaFoldDB" id="A0A4U5N6W9"/>
<sequence length="224" mass="24709">MKTKFSPNDGVWMAFAGLLVLATLAALFLMIPIIKKMIKILGHYVEESSFASAVKRRLLEDEDFEESPSYSISAKEFRKKLKEENFDYRSPIPKDAVVKIGNSLSVGISPKTLINIACITAFDSLEREHEALNPPGAAKTPAAGSQESLSFPTVEVHRARAGVSRPAGIALLSAPEEDFWYPETGSKSTFPMDPGFEREHMEDCTWGPPTPKLKKFVSNPYGTV</sequence>
<keyword evidence="1" id="KW-0812">Transmembrane</keyword>
<evidence type="ECO:0000313" key="3">
    <source>
        <dbReference type="Proteomes" id="UP000298663"/>
    </source>
</evidence>
<reference evidence="2 3" key="1">
    <citation type="journal article" date="2015" name="Genome Biol.">
        <title>Comparative genomics of Steinernema reveals deeply conserved gene regulatory networks.</title>
        <authorList>
            <person name="Dillman A.R."/>
            <person name="Macchietto M."/>
            <person name="Porter C.F."/>
            <person name="Rogers A."/>
            <person name="Williams B."/>
            <person name="Antoshechkin I."/>
            <person name="Lee M.M."/>
            <person name="Goodwin Z."/>
            <person name="Lu X."/>
            <person name="Lewis E.E."/>
            <person name="Goodrich-Blair H."/>
            <person name="Stock S.P."/>
            <person name="Adams B.J."/>
            <person name="Sternberg P.W."/>
            <person name="Mortazavi A."/>
        </authorList>
    </citation>
    <scope>NUCLEOTIDE SEQUENCE [LARGE SCALE GENOMIC DNA]</scope>
    <source>
        <strain evidence="2 3">ALL</strain>
    </source>
</reference>
<gene>
    <name evidence="2" type="ORF">L596_019034</name>
</gene>
<keyword evidence="1" id="KW-0472">Membrane</keyword>
<keyword evidence="3" id="KW-1185">Reference proteome</keyword>
<evidence type="ECO:0000256" key="1">
    <source>
        <dbReference type="SAM" id="Phobius"/>
    </source>
</evidence>
<evidence type="ECO:0000313" key="2">
    <source>
        <dbReference type="EMBL" id="TKR78184.1"/>
    </source>
</evidence>
<keyword evidence="1" id="KW-1133">Transmembrane helix</keyword>
<proteinExistence type="predicted"/>
<accession>A0A4U5N6W9</accession>